<sequence>MSLYLLYDLTYSWNCDNEAEDGADAVDGEPYLDVGKRMRQVSHRLADYEVALPPSLMPSSRSSTPTANSTVFPISQFLSYSKLSKAHNAFLAAISTTDEPKSFHQAVKHTHWRQAMQQEIQALEANKTWSLTQLPDGKKTIDSKWVYKVKYNPDETVEWYKARLMYER</sequence>
<evidence type="ECO:0000313" key="1">
    <source>
        <dbReference type="EMBL" id="KAL0452307.1"/>
    </source>
</evidence>
<organism evidence="1">
    <name type="scientific">Sesamum latifolium</name>
    <dbReference type="NCBI Taxonomy" id="2727402"/>
    <lineage>
        <taxon>Eukaryota</taxon>
        <taxon>Viridiplantae</taxon>
        <taxon>Streptophyta</taxon>
        <taxon>Embryophyta</taxon>
        <taxon>Tracheophyta</taxon>
        <taxon>Spermatophyta</taxon>
        <taxon>Magnoliopsida</taxon>
        <taxon>eudicotyledons</taxon>
        <taxon>Gunneridae</taxon>
        <taxon>Pentapetalae</taxon>
        <taxon>asterids</taxon>
        <taxon>lamiids</taxon>
        <taxon>Lamiales</taxon>
        <taxon>Pedaliaceae</taxon>
        <taxon>Sesamum</taxon>
    </lineage>
</organism>
<protein>
    <submittedName>
        <fullName evidence="1">Uncharacterized protein</fullName>
    </submittedName>
</protein>
<dbReference type="AlphaFoldDB" id="A0AAW2XDR7"/>
<reference evidence="1" key="1">
    <citation type="submission" date="2020-06" db="EMBL/GenBank/DDBJ databases">
        <authorList>
            <person name="Li T."/>
            <person name="Hu X."/>
            <person name="Zhang T."/>
            <person name="Song X."/>
            <person name="Zhang H."/>
            <person name="Dai N."/>
            <person name="Sheng W."/>
            <person name="Hou X."/>
            <person name="Wei L."/>
        </authorList>
    </citation>
    <scope>NUCLEOTIDE SEQUENCE</scope>
    <source>
        <strain evidence="1">KEN1</strain>
        <tissue evidence="1">Leaf</tissue>
    </source>
</reference>
<accession>A0AAW2XDR7</accession>
<proteinExistence type="predicted"/>
<reference evidence="1" key="2">
    <citation type="journal article" date="2024" name="Plant">
        <title>Genomic evolution and insights into agronomic trait innovations of Sesamum species.</title>
        <authorList>
            <person name="Miao H."/>
            <person name="Wang L."/>
            <person name="Qu L."/>
            <person name="Liu H."/>
            <person name="Sun Y."/>
            <person name="Le M."/>
            <person name="Wang Q."/>
            <person name="Wei S."/>
            <person name="Zheng Y."/>
            <person name="Lin W."/>
            <person name="Duan Y."/>
            <person name="Cao H."/>
            <person name="Xiong S."/>
            <person name="Wang X."/>
            <person name="Wei L."/>
            <person name="Li C."/>
            <person name="Ma Q."/>
            <person name="Ju M."/>
            <person name="Zhao R."/>
            <person name="Li G."/>
            <person name="Mu C."/>
            <person name="Tian Q."/>
            <person name="Mei H."/>
            <person name="Zhang T."/>
            <person name="Gao T."/>
            <person name="Zhang H."/>
        </authorList>
    </citation>
    <scope>NUCLEOTIDE SEQUENCE</scope>
    <source>
        <strain evidence="1">KEN1</strain>
    </source>
</reference>
<name>A0AAW2XDR7_9LAMI</name>
<gene>
    <name evidence="1" type="ORF">Slati_1208800</name>
</gene>
<comment type="caution">
    <text evidence="1">The sequence shown here is derived from an EMBL/GenBank/DDBJ whole genome shotgun (WGS) entry which is preliminary data.</text>
</comment>
<dbReference type="EMBL" id="JACGWN010000004">
    <property type="protein sequence ID" value="KAL0452307.1"/>
    <property type="molecule type" value="Genomic_DNA"/>
</dbReference>